<organism evidence="1 2">
    <name type="scientific">Sulfobacillus thermotolerans</name>
    <dbReference type="NCBI Taxonomy" id="338644"/>
    <lineage>
        <taxon>Bacteria</taxon>
        <taxon>Bacillati</taxon>
        <taxon>Bacillota</taxon>
        <taxon>Clostridia</taxon>
        <taxon>Eubacteriales</taxon>
        <taxon>Clostridiales Family XVII. Incertae Sedis</taxon>
        <taxon>Sulfobacillus</taxon>
    </lineage>
</organism>
<protein>
    <recommendedName>
        <fullName evidence="3">Type III-B CRISPR module-associated protein Cmr3</fullName>
    </recommendedName>
</protein>
<dbReference type="Gene3D" id="2.60.40.4350">
    <property type="match status" value="1"/>
</dbReference>
<dbReference type="InterPro" id="IPR019117">
    <property type="entry name" value="CRISPR-assoc_protein_Cmr3"/>
</dbReference>
<name>A0ABM6RSM2_9FIRM</name>
<keyword evidence="2" id="KW-1185">Reference proteome</keyword>
<dbReference type="EMBL" id="CP019454">
    <property type="protein sequence ID" value="AUW94341.1"/>
    <property type="molecule type" value="Genomic_DNA"/>
</dbReference>
<dbReference type="Pfam" id="PF09700">
    <property type="entry name" value="Cas_Cmr3"/>
    <property type="match status" value="1"/>
</dbReference>
<evidence type="ECO:0000313" key="1">
    <source>
        <dbReference type="EMBL" id="AUW94341.1"/>
    </source>
</evidence>
<reference evidence="1 2" key="1">
    <citation type="journal article" date="2019" name="Sci. Rep.">
        <title>Sulfobacillus thermotolerans: new insights into resistance and metabolic capacities of acidophilic chemolithotrophs.</title>
        <authorList>
            <person name="Panyushkina A.E."/>
            <person name="Babenko V.V."/>
            <person name="Nikitina A.S."/>
            <person name="Selezneva O.V."/>
            <person name="Tsaplina I.A."/>
            <person name="Letarova M.A."/>
            <person name="Kostryukova E.S."/>
            <person name="Letarov A.V."/>
        </authorList>
    </citation>
    <scope>NUCLEOTIDE SEQUENCE [LARGE SCALE GENOMIC DNA]</scope>
    <source>
        <strain evidence="1 2">Kr1</strain>
    </source>
</reference>
<gene>
    <name evidence="1" type="ORF">BXT84_10650</name>
</gene>
<proteinExistence type="predicted"/>
<evidence type="ECO:0000313" key="2">
    <source>
        <dbReference type="Proteomes" id="UP000325292"/>
    </source>
</evidence>
<dbReference type="Gene3D" id="3.30.70.2940">
    <property type="match status" value="1"/>
</dbReference>
<evidence type="ECO:0008006" key="3">
    <source>
        <dbReference type="Google" id="ProtNLM"/>
    </source>
</evidence>
<dbReference type="Proteomes" id="UP000325292">
    <property type="component" value="Chromosome"/>
</dbReference>
<sequence length="356" mass="39744">MTSVVWDFHAMDTWFFRNGTPFNLGNNVGDGDMMFPPSMSTVQGAIRTAIARGQGWTPQHPERWPSLLGSADSLGALSLKGPYLLRCDDYLFPLPRHLLRVSDTWVRLRPGPFVETDIGVRRLPVVENRVNGVQTVDNAWITSAGLSRVLRGDVPRSDDVVLSSKLWKAEPHTGLTINPSTGAAASSLLYHTVHTRVVSTTHLVVTVEGIPSEWQARSLLIPFGGEGRYAYVTTRSSTVPIPTLPEVKPVHSSNEYRVWVLLLTAGSFDDVSKVMQEGPLPWPCLSAVTGRVHMQGGWDLQRQRPRPLKPFIPSGSMWFYQLTPSQWEQVQGWHGQQVGLDQEYGYGQFVFGLWEE</sequence>
<accession>A0ABM6RSM2</accession>